<sequence>MCNDYEQHVRWAEYCKMMQALELGVPTRQSELDLPLADDIRINDVGPVMCATGNLIELLPMTFSFPPARSAGKPIFNFRSEGRSFKESNRCLIPASAFFEFTGKAYPKAKHRFTLRGSAITAIAGIWREGQGNHPPSFAMLTTAPGPDVEPIHDRQVVVLRPQDWSAWIYLTKPEGELLRPLPAGSLDVETVRRGKE</sequence>
<reference evidence="9 10" key="1">
    <citation type="submission" date="2018-12" db="EMBL/GenBank/DDBJ databases">
        <title>bacterium Hansschlegelia zhihuaiae S113.</title>
        <authorList>
            <person name="He J."/>
        </authorList>
    </citation>
    <scope>NUCLEOTIDE SEQUENCE [LARGE SCALE GENOMIC DNA]</scope>
    <source>
        <strain evidence="9 10">S 113</strain>
    </source>
</reference>
<evidence type="ECO:0000256" key="5">
    <source>
        <dbReference type="ARBA" id="ARBA00023124"/>
    </source>
</evidence>
<comment type="similarity">
    <text evidence="1 8">Belongs to the SOS response-associated peptidase family.</text>
</comment>
<dbReference type="AlphaFoldDB" id="A0A4Q0ME13"/>
<dbReference type="Pfam" id="PF02586">
    <property type="entry name" value="SRAP"/>
    <property type="match status" value="1"/>
</dbReference>
<dbReference type="GO" id="GO:0003697">
    <property type="term" value="F:single-stranded DNA binding"/>
    <property type="evidence" value="ECO:0007669"/>
    <property type="project" value="InterPro"/>
</dbReference>
<keyword evidence="10" id="KW-1185">Reference proteome</keyword>
<dbReference type="RefSeq" id="WP_128778350.1">
    <property type="nucleotide sequence ID" value="NZ_RYFI01000015.1"/>
</dbReference>
<name>A0A4Q0ME13_9HYPH</name>
<evidence type="ECO:0000256" key="6">
    <source>
        <dbReference type="ARBA" id="ARBA00023125"/>
    </source>
</evidence>
<keyword evidence="6" id="KW-0238">DNA-binding</keyword>
<evidence type="ECO:0000256" key="7">
    <source>
        <dbReference type="ARBA" id="ARBA00023239"/>
    </source>
</evidence>
<protein>
    <recommendedName>
        <fullName evidence="8">Abasic site processing protein</fullName>
        <ecNumber evidence="8">3.4.-.-</ecNumber>
    </recommendedName>
</protein>
<evidence type="ECO:0000256" key="1">
    <source>
        <dbReference type="ARBA" id="ARBA00008136"/>
    </source>
</evidence>
<dbReference type="SUPFAM" id="SSF143081">
    <property type="entry name" value="BB1717-like"/>
    <property type="match status" value="1"/>
</dbReference>
<evidence type="ECO:0000256" key="3">
    <source>
        <dbReference type="ARBA" id="ARBA00022763"/>
    </source>
</evidence>
<dbReference type="InterPro" id="IPR036590">
    <property type="entry name" value="SRAP-like"/>
</dbReference>
<keyword evidence="7" id="KW-0456">Lyase</keyword>
<organism evidence="9 10">
    <name type="scientific">Hansschlegelia zhihuaiae</name>
    <dbReference type="NCBI Taxonomy" id="405005"/>
    <lineage>
        <taxon>Bacteria</taxon>
        <taxon>Pseudomonadati</taxon>
        <taxon>Pseudomonadota</taxon>
        <taxon>Alphaproteobacteria</taxon>
        <taxon>Hyphomicrobiales</taxon>
        <taxon>Methylopilaceae</taxon>
        <taxon>Hansschlegelia</taxon>
    </lineage>
</organism>
<accession>A0A4Q0ME13</accession>
<keyword evidence="5" id="KW-0190">Covalent protein-DNA linkage</keyword>
<evidence type="ECO:0000256" key="2">
    <source>
        <dbReference type="ARBA" id="ARBA00022670"/>
    </source>
</evidence>
<proteinExistence type="inferred from homology"/>
<dbReference type="EMBL" id="RYFI01000015">
    <property type="protein sequence ID" value="RXF71454.1"/>
    <property type="molecule type" value="Genomic_DNA"/>
</dbReference>
<dbReference type="GO" id="GO:0016829">
    <property type="term" value="F:lyase activity"/>
    <property type="evidence" value="ECO:0007669"/>
    <property type="project" value="UniProtKB-KW"/>
</dbReference>
<keyword evidence="2 8" id="KW-0645">Protease</keyword>
<dbReference type="OrthoDB" id="9782620at2"/>
<keyword evidence="3" id="KW-0227">DNA damage</keyword>
<dbReference type="Gene3D" id="3.90.1680.10">
    <property type="entry name" value="SOS response associated peptidase-like"/>
    <property type="match status" value="1"/>
</dbReference>
<gene>
    <name evidence="9" type="ORF">EK403_15380</name>
</gene>
<dbReference type="Proteomes" id="UP000289708">
    <property type="component" value="Unassembled WGS sequence"/>
</dbReference>
<keyword evidence="4 8" id="KW-0378">Hydrolase</keyword>
<dbReference type="GO" id="GO:0106300">
    <property type="term" value="P:protein-DNA covalent cross-linking repair"/>
    <property type="evidence" value="ECO:0007669"/>
    <property type="project" value="InterPro"/>
</dbReference>
<evidence type="ECO:0000256" key="4">
    <source>
        <dbReference type="ARBA" id="ARBA00022801"/>
    </source>
</evidence>
<evidence type="ECO:0000313" key="10">
    <source>
        <dbReference type="Proteomes" id="UP000289708"/>
    </source>
</evidence>
<comment type="caution">
    <text evidence="9">The sequence shown here is derived from an EMBL/GenBank/DDBJ whole genome shotgun (WGS) entry which is preliminary data.</text>
</comment>
<evidence type="ECO:0000256" key="8">
    <source>
        <dbReference type="RuleBase" id="RU364100"/>
    </source>
</evidence>
<dbReference type="PANTHER" id="PTHR13604:SF0">
    <property type="entry name" value="ABASIC SITE PROCESSING PROTEIN HMCES"/>
    <property type="match status" value="1"/>
</dbReference>
<dbReference type="InterPro" id="IPR003738">
    <property type="entry name" value="SRAP"/>
</dbReference>
<evidence type="ECO:0000313" key="9">
    <source>
        <dbReference type="EMBL" id="RXF71454.1"/>
    </source>
</evidence>
<dbReference type="PANTHER" id="PTHR13604">
    <property type="entry name" value="DC12-RELATED"/>
    <property type="match status" value="1"/>
</dbReference>
<dbReference type="GO" id="GO:0006508">
    <property type="term" value="P:proteolysis"/>
    <property type="evidence" value="ECO:0007669"/>
    <property type="project" value="UniProtKB-KW"/>
</dbReference>
<dbReference type="GO" id="GO:0008233">
    <property type="term" value="F:peptidase activity"/>
    <property type="evidence" value="ECO:0007669"/>
    <property type="project" value="UniProtKB-KW"/>
</dbReference>
<dbReference type="EC" id="3.4.-.-" evidence="8"/>